<dbReference type="Gene3D" id="2.150.10.10">
    <property type="entry name" value="Serralysin-like metalloprotease, C-terminal"/>
    <property type="match status" value="9"/>
</dbReference>
<dbReference type="InterPro" id="IPR018511">
    <property type="entry name" value="Hemolysin-typ_Ca-bd_CS"/>
</dbReference>
<dbReference type="AlphaFoldDB" id="A0A423MZL7"/>
<comment type="caution">
    <text evidence="4">The sequence shown here is derived from an EMBL/GenBank/DDBJ whole genome shotgun (WGS) entry which is preliminary data.</text>
</comment>
<evidence type="ECO:0000256" key="3">
    <source>
        <dbReference type="ARBA" id="ARBA00022837"/>
    </source>
</evidence>
<dbReference type="InterPro" id="IPR050557">
    <property type="entry name" value="RTX_toxin/Mannuronan_C5-epim"/>
</dbReference>
<keyword evidence="2" id="KW-0964">Secreted</keyword>
<dbReference type="PROSITE" id="PS00330">
    <property type="entry name" value="HEMOLYSIN_CALCIUM"/>
    <property type="match status" value="4"/>
</dbReference>
<dbReference type="PANTHER" id="PTHR38340:SF1">
    <property type="entry name" value="S-LAYER PROTEIN"/>
    <property type="match status" value="1"/>
</dbReference>
<protein>
    <submittedName>
        <fullName evidence="4">Type I secretion protein</fullName>
    </submittedName>
</protein>
<dbReference type="PANTHER" id="PTHR38340">
    <property type="entry name" value="S-LAYER PROTEIN"/>
    <property type="match status" value="1"/>
</dbReference>
<dbReference type="EMBL" id="MOBY01000014">
    <property type="protein sequence ID" value="RON91135.1"/>
    <property type="molecule type" value="Genomic_DNA"/>
</dbReference>
<sequence>MAVSLNLKTGVHTGYAAGDTFVGIESFRGSNYDDTFYASAAADNLDGYNGNDRLSYAQSEQGVNITMTAARVGTGLGGDAQGDTFSDFETIIGSNYNDVFTASLGTTTFYGGAGNDVYIINGSASQNVVEMAGGGDDEVRTTLNTITLASEVERLTFTGTGNFNARGNASDNVITGGAGNDILMGGAGADQLIGGAGFDIVSYEDVPNSVAVSLNLKTGVHTGYAAGDTFVGIESFRGSNYDDTFYASAAADNLDGYNGNDRLSYAQSEQGVNITMTAARVGTGLGGDAQGDTFSDFETIIGSNYNDVFTASLGTTTFYGGAGNDVYIINGSASQNVVEMAGGGDDEVRTTLNTITLASEVERLTFTGTGNFNARGNASDNVITGGAGNDILMGGAGADQLIGGAGFDIVSYEDVPNSVAVSLNLKTGVHTGYAAGDTFVGIESFRGSNYDDTFYASAAADNLDGYNGNDRLSYAQSEQGVNITMTAARVGTGLGGDAQGDTFSDFETIIGSNYNDVFTASLGTTTFYGGAGNDVYIINGSASQNVVEMAGGGDDEVRTTLNTITLASEVERLTFTGTGNFIARGNASDNIITGGAGNDTLFGGAGADQLIGGEGFDTVSYGDADKGVTLNTKTGIHTGIAAGDVYSSIEAILGSDFSDAFVGDAGINRFDGGFGMDMVSFADEAGGVTLDLGAPVLTGAAAGDIYTSIEVFQGTTQADSFTGSAAAAENFVGGAGADLLTGVGRGDGAWYLTSTGSVQINLLEGTAAGGDAQGDVLINIDNLMGSAFNDTLTGNAYSNKLEGGAGNDLIYGGEGDDFIYGGTATDTGAFGPLTISGVQADTLYGGNGNDTMRSADDDAGSILYGESGNDNITVSAGIAYGGDGNDTLTGTGYGYELQGGAGVDTLNLRGSGDALGGESGDAYIVFSKTMVGIQDTGTSGIDTVTLKNIQSVSDVRIVQNDLGAYIFNAADLQSGNLDSGVFLKDWYKGGNTIETFYTNNGQSFTIPVVGQAMTESFAV</sequence>
<dbReference type="Proteomes" id="UP000283650">
    <property type="component" value="Unassembled WGS sequence"/>
</dbReference>
<evidence type="ECO:0000313" key="5">
    <source>
        <dbReference type="Proteomes" id="UP000283650"/>
    </source>
</evidence>
<dbReference type="PRINTS" id="PR00313">
    <property type="entry name" value="CABNDNGRPT"/>
</dbReference>
<evidence type="ECO:0000256" key="1">
    <source>
        <dbReference type="ARBA" id="ARBA00004613"/>
    </source>
</evidence>
<comment type="subcellular location">
    <subcellularLocation>
        <location evidence="1">Secreted</location>
    </subcellularLocation>
</comment>
<evidence type="ECO:0000313" key="4">
    <source>
        <dbReference type="EMBL" id="RON91135.1"/>
    </source>
</evidence>
<gene>
    <name evidence="4" type="ORF">BK672_21540</name>
</gene>
<keyword evidence="3" id="KW-0106">Calcium</keyword>
<reference evidence="4 5" key="1">
    <citation type="submission" date="2016-10" db="EMBL/GenBank/DDBJ databases">
        <title>Comparative genome analysis of multiple Pseudomonas spp. focuses on biocontrol and plant growth promoting traits.</title>
        <authorList>
            <person name="Tao X.-Y."/>
            <person name="Taylor C.G."/>
        </authorList>
    </citation>
    <scope>NUCLEOTIDE SEQUENCE [LARGE SCALE GENOMIC DNA]</scope>
    <source>
        <strain evidence="4 5">2F9</strain>
    </source>
</reference>
<dbReference type="Pfam" id="PF00353">
    <property type="entry name" value="HemolysinCabind"/>
    <property type="match status" value="11"/>
</dbReference>
<proteinExistence type="predicted"/>
<evidence type="ECO:0000256" key="2">
    <source>
        <dbReference type="ARBA" id="ARBA00022525"/>
    </source>
</evidence>
<dbReference type="InterPro" id="IPR011049">
    <property type="entry name" value="Serralysin-like_metalloprot_C"/>
</dbReference>
<accession>A0A423MZL7</accession>
<dbReference type="SUPFAM" id="SSF51120">
    <property type="entry name" value="beta-Roll"/>
    <property type="match status" value="6"/>
</dbReference>
<name>A0A423MZL7_PSEFL</name>
<organism evidence="4 5">
    <name type="scientific">Pseudomonas fluorescens</name>
    <dbReference type="NCBI Taxonomy" id="294"/>
    <lineage>
        <taxon>Bacteria</taxon>
        <taxon>Pseudomonadati</taxon>
        <taxon>Pseudomonadota</taxon>
        <taxon>Gammaproteobacteria</taxon>
        <taxon>Pseudomonadales</taxon>
        <taxon>Pseudomonadaceae</taxon>
        <taxon>Pseudomonas</taxon>
    </lineage>
</organism>
<dbReference type="InterPro" id="IPR001343">
    <property type="entry name" value="Hemolysn_Ca-bd"/>
</dbReference>
<dbReference type="GO" id="GO:0005509">
    <property type="term" value="F:calcium ion binding"/>
    <property type="evidence" value="ECO:0007669"/>
    <property type="project" value="InterPro"/>
</dbReference>
<dbReference type="GO" id="GO:0005576">
    <property type="term" value="C:extracellular region"/>
    <property type="evidence" value="ECO:0007669"/>
    <property type="project" value="UniProtKB-SubCell"/>
</dbReference>